<dbReference type="SUPFAM" id="SSF57850">
    <property type="entry name" value="RING/U-box"/>
    <property type="match status" value="1"/>
</dbReference>
<dbReference type="PROSITE" id="PS50089">
    <property type="entry name" value="ZF_RING_2"/>
    <property type="match status" value="1"/>
</dbReference>
<evidence type="ECO:0000256" key="4">
    <source>
        <dbReference type="ARBA" id="ARBA00022679"/>
    </source>
</evidence>
<dbReference type="InterPro" id="IPR013083">
    <property type="entry name" value="Znf_RING/FYVE/PHD"/>
</dbReference>
<dbReference type="UniPathway" id="UPA00143"/>
<evidence type="ECO:0000256" key="6">
    <source>
        <dbReference type="ARBA" id="ARBA00022771"/>
    </source>
</evidence>
<keyword evidence="11" id="KW-0472">Membrane</keyword>
<evidence type="ECO:0000259" key="12">
    <source>
        <dbReference type="PROSITE" id="PS50089"/>
    </source>
</evidence>
<feature type="transmembrane region" description="Helical" evidence="11">
    <location>
        <begin position="55"/>
        <end position="80"/>
    </location>
</feature>
<dbReference type="InterPro" id="IPR001841">
    <property type="entry name" value="Znf_RING"/>
</dbReference>
<keyword evidence="6 9" id="KW-0863">Zinc-finger</keyword>
<evidence type="ECO:0000256" key="7">
    <source>
        <dbReference type="ARBA" id="ARBA00022786"/>
    </source>
</evidence>
<dbReference type="PANTHER" id="PTHR46913:SF22">
    <property type="entry name" value="RING-TYPE E3 UBIQUITIN TRANSFERASE"/>
    <property type="match status" value="1"/>
</dbReference>
<gene>
    <name evidence="13" type="ORF">SI8410_13017317</name>
</gene>
<dbReference type="OrthoDB" id="9984778at2759"/>
<accession>A0A7I8L9D9</accession>
<dbReference type="GO" id="GO:0061630">
    <property type="term" value="F:ubiquitin protein ligase activity"/>
    <property type="evidence" value="ECO:0007669"/>
    <property type="project" value="UniProtKB-EC"/>
</dbReference>
<evidence type="ECO:0000256" key="5">
    <source>
        <dbReference type="ARBA" id="ARBA00022723"/>
    </source>
</evidence>
<evidence type="ECO:0000313" key="14">
    <source>
        <dbReference type="Proteomes" id="UP000663760"/>
    </source>
</evidence>
<proteinExistence type="predicted"/>
<dbReference type="Pfam" id="PF13639">
    <property type="entry name" value="zf-RING_2"/>
    <property type="match status" value="1"/>
</dbReference>
<feature type="region of interest" description="Disordered" evidence="10">
    <location>
        <begin position="258"/>
        <end position="279"/>
    </location>
</feature>
<keyword evidence="14" id="KW-1185">Reference proteome</keyword>
<protein>
    <recommendedName>
        <fullName evidence="3">RING-type E3 ubiquitin transferase</fullName>
        <ecNumber evidence="3">2.3.2.27</ecNumber>
    </recommendedName>
</protein>
<feature type="compositionally biased region" description="Basic and acidic residues" evidence="10">
    <location>
        <begin position="267"/>
        <end position="278"/>
    </location>
</feature>
<keyword evidence="11" id="KW-1133">Transmembrane helix</keyword>
<keyword evidence="5" id="KW-0479">Metal-binding</keyword>
<reference evidence="13" key="1">
    <citation type="submission" date="2020-02" db="EMBL/GenBank/DDBJ databases">
        <authorList>
            <person name="Scholz U."/>
            <person name="Mascher M."/>
            <person name="Fiebig A."/>
        </authorList>
    </citation>
    <scope>NUCLEOTIDE SEQUENCE</scope>
</reference>
<dbReference type="Gene3D" id="3.30.40.10">
    <property type="entry name" value="Zinc/RING finger domain, C3HC4 (zinc finger)"/>
    <property type="match status" value="1"/>
</dbReference>
<dbReference type="AlphaFoldDB" id="A0A7I8L9D9"/>
<organism evidence="13 14">
    <name type="scientific">Spirodela intermedia</name>
    <name type="common">Intermediate duckweed</name>
    <dbReference type="NCBI Taxonomy" id="51605"/>
    <lineage>
        <taxon>Eukaryota</taxon>
        <taxon>Viridiplantae</taxon>
        <taxon>Streptophyta</taxon>
        <taxon>Embryophyta</taxon>
        <taxon>Tracheophyta</taxon>
        <taxon>Spermatophyta</taxon>
        <taxon>Magnoliopsida</taxon>
        <taxon>Liliopsida</taxon>
        <taxon>Araceae</taxon>
        <taxon>Lemnoideae</taxon>
        <taxon>Spirodela</taxon>
    </lineage>
</organism>
<sequence>MGSPNYNQQTGLQIDDCSLGFCSVYCPQWCFIVQKPPPPFGPPEDAAGSPGFSPLFIIVIGILASAFMLILYYAVITRYCSRFDPLGRRRSGGDSAAAPPLDWYYSPAGGGLEESLIRSLGEIKFVNGEGIVGTCDCSVCLGEFQEGEALRLLPKCTHAFHLPCIDMWLRSHSTCPLCRTNVVAPPVQPTSSPELQREAIATDPEDAEEEEGGGGEDDRGDVEGGGVHHELGDPIGGRGVQAIRRSLSVMDASRLDLESSFPPPAAKEPHHSAAEHVEGPSAVRKVTFARTGAPMKRSFSCGRFAFTRHSSWSHSILPL</sequence>
<keyword evidence="7" id="KW-0833">Ubl conjugation pathway</keyword>
<feature type="domain" description="RING-type" evidence="12">
    <location>
        <begin position="137"/>
        <end position="179"/>
    </location>
</feature>
<evidence type="ECO:0000256" key="10">
    <source>
        <dbReference type="SAM" id="MobiDB-lite"/>
    </source>
</evidence>
<evidence type="ECO:0000256" key="8">
    <source>
        <dbReference type="ARBA" id="ARBA00022833"/>
    </source>
</evidence>
<dbReference type="GO" id="GO:0016567">
    <property type="term" value="P:protein ubiquitination"/>
    <property type="evidence" value="ECO:0007669"/>
    <property type="project" value="UniProtKB-UniPathway"/>
</dbReference>
<dbReference type="Proteomes" id="UP000663760">
    <property type="component" value="Chromosome 13"/>
</dbReference>
<feature type="region of interest" description="Disordered" evidence="10">
    <location>
        <begin position="186"/>
        <end position="238"/>
    </location>
</feature>
<evidence type="ECO:0000256" key="11">
    <source>
        <dbReference type="SAM" id="Phobius"/>
    </source>
</evidence>
<dbReference type="EC" id="2.3.2.27" evidence="3"/>
<keyword evidence="11" id="KW-0812">Transmembrane</keyword>
<evidence type="ECO:0000256" key="3">
    <source>
        <dbReference type="ARBA" id="ARBA00012483"/>
    </source>
</evidence>
<keyword evidence="4" id="KW-0808">Transferase</keyword>
<dbReference type="SMART" id="SM00184">
    <property type="entry name" value="RING"/>
    <property type="match status" value="1"/>
</dbReference>
<name>A0A7I8L9D9_SPIIN</name>
<feature type="compositionally biased region" description="Acidic residues" evidence="10">
    <location>
        <begin position="203"/>
        <end position="220"/>
    </location>
</feature>
<dbReference type="InterPro" id="IPR044600">
    <property type="entry name" value="ATL1/ATL16-like"/>
</dbReference>
<evidence type="ECO:0000256" key="2">
    <source>
        <dbReference type="ARBA" id="ARBA00004906"/>
    </source>
</evidence>
<comment type="pathway">
    <text evidence="2">Protein modification; protein ubiquitination.</text>
</comment>
<comment type="catalytic activity">
    <reaction evidence="1">
        <text>S-ubiquitinyl-[E2 ubiquitin-conjugating enzyme]-L-cysteine + [acceptor protein]-L-lysine = [E2 ubiquitin-conjugating enzyme]-L-cysteine + N(6)-ubiquitinyl-[acceptor protein]-L-lysine.</text>
        <dbReference type="EC" id="2.3.2.27"/>
    </reaction>
</comment>
<evidence type="ECO:0000313" key="13">
    <source>
        <dbReference type="EMBL" id="CAA7406639.1"/>
    </source>
</evidence>
<evidence type="ECO:0000256" key="1">
    <source>
        <dbReference type="ARBA" id="ARBA00000900"/>
    </source>
</evidence>
<dbReference type="EMBL" id="LR746276">
    <property type="protein sequence ID" value="CAA7406639.1"/>
    <property type="molecule type" value="Genomic_DNA"/>
</dbReference>
<keyword evidence="8" id="KW-0862">Zinc</keyword>
<dbReference type="GO" id="GO:0008270">
    <property type="term" value="F:zinc ion binding"/>
    <property type="evidence" value="ECO:0007669"/>
    <property type="project" value="UniProtKB-KW"/>
</dbReference>
<evidence type="ECO:0000256" key="9">
    <source>
        <dbReference type="PROSITE-ProRule" id="PRU00175"/>
    </source>
</evidence>
<dbReference type="CDD" id="cd16461">
    <property type="entry name" value="RING-H2_EL5-like"/>
    <property type="match status" value="1"/>
</dbReference>
<dbReference type="PANTHER" id="PTHR46913">
    <property type="entry name" value="RING-H2 FINGER PROTEIN ATL16"/>
    <property type="match status" value="1"/>
</dbReference>